<dbReference type="Proteomes" id="UP001061302">
    <property type="component" value="Chromosome"/>
</dbReference>
<keyword evidence="2" id="KW-1185">Reference proteome</keyword>
<evidence type="ECO:0000313" key="1">
    <source>
        <dbReference type="EMBL" id="UXY13968.1"/>
    </source>
</evidence>
<dbReference type="EMBL" id="CP106753">
    <property type="protein sequence ID" value="UXY13968.1"/>
    <property type="molecule type" value="Genomic_DNA"/>
</dbReference>
<organism evidence="1 2">
    <name type="scientific">Chitiniphilus purpureus</name>
    <dbReference type="NCBI Taxonomy" id="2981137"/>
    <lineage>
        <taxon>Bacteria</taxon>
        <taxon>Pseudomonadati</taxon>
        <taxon>Pseudomonadota</taxon>
        <taxon>Betaproteobacteria</taxon>
        <taxon>Neisseriales</taxon>
        <taxon>Chitinibacteraceae</taxon>
        <taxon>Chitiniphilus</taxon>
    </lineage>
</organism>
<name>A0ABY6DIB1_9NEIS</name>
<gene>
    <name evidence="1" type="ORF">N8I74_11610</name>
</gene>
<reference evidence="1" key="1">
    <citation type="submission" date="2022-10" db="EMBL/GenBank/DDBJ databases">
        <title>Chitiniphilus purpureus sp. nov., a novel chitin-degrading bacterium isolated from crawfish pond sediment.</title>
        <authorList>
            <person name="Li K."/>
        </authorList>
    </citation>
    <scope>NUCLEOTIDE SEQUENCE</scope>
    <source>
        <strain evidence="1">CD1</strain>
    </source>
</reference>
<sequence>MRFQKPVRFPKVSTAKLLLPTLNAYIRIGWIFSGALQLPSAFHYQFEIETRPSLLGATVDGWYQIVRCTRQARIPVTDWVRSQPAETVRLALDSASHQALRHIAALDVVVA</sequence>
<dbReference type="RefSeq" id="WP_263123266.1">
    <property type="nucleotide sequence ID" value="NZ_CP106753.1"/>
</dbReference>
<evidence type="ECO:0000313" key="2">
    <source>
        <dbReference type="Proteomes" id="UP001061302"/>
    </source>
</evidence>
<proteinExistence type="predicted"/>
<protein>
    <submittedName>
        <fullName evidence="1">Uncharacterized protein</fullName>
    </submittedName>
</protein>
<accession>A0ABY6DIB1</accession>